<organism evidence="3 4">
    <name type="scientific">Massilia agri</name>
    <dbReference type="NCBI Taxonomy" id="1886785"/>
    <lineage>
        <taxon>Bacteria</taxon>
        <taxon>Pseudomonadati</taxon>
        <taxon>Pseudomonadota</taxon>
        <taxon>Betaproteobacteria</taxon>
        <taxon>Burkholderiales</taxon>
        <taxon>Oxalobacteraceae</taxon>
        <taxon>Telluria group</taxon>
        <taxon>Massilia</taxon>
    </lineage>
</organism>
<evidence type="ECO:0000313" key="3">
    <source>
        <dbReference type="EMBL" id="MCS0598900.1"/>
    </source>
</evidence>
<comment type="caution">
    <text evidence="3">The sequence shown here is derived from an EMBL/GenBank/DDBJ whole genome shotgun (WGS) entry which is preliminary data.</text>
</comment>
<proteinExistence type="predicted"/>
<dbReference type="Pfam" id="PF09299">
    <property type="entry name" value="Mu-transpos_C"/>
    <property type="match status" value="1"/>
</dbReference>
<evidence type="ECO:0000313" key="4">
    <source>
        <dbReference type="Proteomes" id="UP001206572"/>
    </source>
</evidence>
<sequence>MKELVFGALKFDRFSIPEHLADLISWPAVDPMALSEESRSSFKQLCEAITIFLTDPHTPVSIILETTGVTRASLYRALARCWKKHPDGRIYGFRGAIPYSRLKSYERSAAIREEMLGHGGSSGAFQRLLRNYPNIEKLLNKHARKRNEKIKSAREVRKPLREVHDLFLKACRTEGIKPNEYPFTESRLGFRTLQKYFKTMAEKEYGTAVTNAGGLKAGAAVSGKEQAPAATRAFEVVEFDGHKIDLRLTVKLKDPFGFEQCLELHRIWILVLLDVYSRSVIGYSLALGKEYNKDDVATALQSALSPFAPRSYTIPGLQIKAGGGFPSSSVPGAAYACWNWLRVDGAKSHLAVDTQIRLNQIIGCWSDNGPAGEPNERPFIERFFHLISLHFAHRLPGNLGSDPSSIERALSDPGSDISLLVEYHELEELIEVLLGNYNGEPHGGIGGRTPLEAVAYSVNRPGYLRKLPVFLRSSLCLLQEARVVTVKGSLRNGVRPHINFSNARYTNEVLASNAGLIGKKLRIYYDVRDIRVVKAFFEDGSELGILTAARPWCFTPHSLRVRQEIHRLIAEKKLLVREGENPIELWEKYKWSQAQTNKKAANDLAKAHVNVSLLPPASAPAPRVPENSLASRTLRASSEEQKENTAEPNSSDLTPAQPRVLKIRRTVTF</sequence>
<evidence type="ECO:0000256" key="1">
    <source>
        <dbReference type="SAM" id="MobiDB-lite"/>
    </source>
</evidence>
<dbReference type="InterPro" id="IPR012337">
    <property type="entry name" value="RNaseH-like_sf"/>
</dbReference>
<dbReference type="RefSeq" id="WP_258829903.1">
    <property type="nucleotide sequence ID" value="NZ_JANUHA010000020.1"/>
</dbReference>
<dbReference type="Gene3D" id="3.30.420.10">
    <property type="entry name" value="Ribonuclease H-like superfamily/Ribonuclease H"/>
    <property type="match status" value="1"/>
</dbReference>
<dbReference type="InterPro" id="IPR009004">
    <property type="entry name" value="Transposase_Mu_C"/>
</dbReference>
<gene>
    <name evidence="3" type="ORF">NX780_21375</name>
</gene>
<feature type="region of interest" description="Disordered" evidence="1">
    <location>
        <begin position="615"/>
        <end position="659"/>
    </location>
</feature>
<accession>A0ABT2ARN5</accession>
<dbReference type="InterPro" id="IPR036397">
    <property type="entry name" value="RNaseH_sf"/>
</dbReference>
<name>A0ABT2ARN5_9BURK</name>
<dbReference type="Proteomes" id="UP001206572">
    <property type="component" value="Unassembled WGS sequence"/>
</dbReference>
<evidence type="ECO:0000259" key="2">
    <source>
        <dbReference type="Pfam" id="PF09299"/>
    </source>
</evidence>
<dbReference type="SUPFAM" id="SSF53098">
    <property type="entry name" value="Ribonuclease H-like"/>
    <property type="match status" value="1"/>
</dbReference>
<dbReference type="InterPro" id="IPR015378">
    <property type="entry name" value="Transposase-like_Mu_C"/>
</dbReference>
<keyword evidence="4" id="KW-1185">Reference proteome</keyword>
<feature type="domain" description="Transposase-like Mu C-terminal" evidence="2">
    <location>
        <begin position="480"/>
        <end position="541"/>
    </location>
</feature>
<reference evidence="3 4" key="1">
    <citation type="submission" date="2022-08" db="EMBL/GenBank/DDBJ databases">
        <title>Reclassification of Massilia species as members of the genera Telluria, Duganella, Pseudoduganella, Mokoshia gen. nov. and Zemynaea gen. nov. using orthogonal and non-orthogonal genome-based approaches.</title>
        <authorList>
            <person name="Bowman J.P."/>
        </authorList>
    </citation>
    <scope>NUCLEOTIDE SEQUENCE [LARGE SCALE GENOMIC DNA]</scope>
    <source>
        <strain evidence="3 4">JCM 31661</strain>
    </source>
</reference>
<dbReference type="SUPFAM" id="SSF50610">
    <property type="entry name" value="mu transposase, C-terminal domain"/>
    <property type="match status" value="1"/>
</dbReference>
<dbReference type="EMBL" id="JANUHA010000020">
    <property type="protein sequence ID" value="MCS0598900.1"/>
    <property type="molecule type" value="Genomic_DNA"/>
</dbReference>
<protein>
    <submittedName>
        <fullName evidence="3">Mu transposase C-terminal domain-containing protein</fullName>
    </submittedName>
</protein>